<name>A0ABX3I430_9BACI</name>
<dbReference type="PRINTS" id="PR00131">
    <property type="entry name" value="GLHYDRLASE1"/>
</dbReference>
<dbReference type="PANTHER" id="PTHR10353:SF122">
    <property type="entry name" value="6-PHOSPHO-BETA-GLUCOSIDASE ASCB-RELATED"/>
    <property type="match status" value="1"/>
</dbReference>
<reference evidence="3 4" key="1">
    <citation type="submission" date="2016-12" db="EMBL/GenBank/DDBJ databases">
        <title>Bacillus phylogenomics.</title>
        <authorList>
            <person name="Dunlap C."/>
        </authorList>
    </citation>
    <scope>NUCLEOTIDE SEQUENCE [LARGE SCALE GENOMIC DNA]</scope>
    <source>
        <strain evidence="3 4">NRRL B-41327</strain>
    </source>
</reference>
<dbReference type="SUPFAM" id="SSF51445">
    <property type="entry name" value="(Trans)glycosidases"/>
    <property type="match status" value="1"/>
</dbReference>
<comment type="caution">
    <text evidence="3">The sequence shown here is derived from an EMBL/GenBank/DDBJ whole genome shotgun (WGS) entry which is preliminary data.</text>
</comment>
<protein>
    <submittedName>
        <fullName evidence="3">Beta-glucosidase</fullName>
    </submittedName>
</protein>
<evidence type="ECO:0000256" key="1">
    <source>
        <dbReference type="ARBA" id="ARBA00023295"/>
    </source>
</evidence>
<gene>
    <name evidence="3" type="ORF">BTA31_11525</name>
</gene>
<dbReference type="Proteomes" id="UP000187046">
    <property type="component" value="Unassembled WGS sequence"/>
</dbReference>
<accession>A0ABX3I430</accession>
<dbReference type="PANTHER" id="PTHR10353">
    <property type="entry name" value="GLYCOSYL HYDROLASE"/>
    <property type="match status" value="1"/>
</dbReference>
<dbReference type="InterPro" id="IPR001360">
    <property type="entry name" value="Glyco_hydro_1"/>
</dbReference>
<organism evidence="3 4">
    <name type="scientific">Bacillus haynesii</name>
    <dbReference type="NCBI Taxonomy" id="1925021"/>
    <lineage>
        <taxon>Bacteria</taxon>
        <taxon>Bacillati</taxon>
        <taxon>Bacillota</taxon>
        <taxon>Bacilli</taxon>
        <taxon>Bacillales</taxon>
        <taxon>Bacillaceae</taxon>
        <taxon>Bacillus</taxon>
    </lineage>
</organism>
<evidence type="ECO:0000313" key="4">
    <source>
        <dbReference type="Proteomes" id="UP000187046"/>
    </source>
</evidence>
<dbReference type="RefSeq" id="WP_076791672.1">
    <property type="nucleotide sequence ID" value="NZ_MRBL01000013.1"/>
</dbReference>
<evidence type="ECO:0000313" key="3">
    <source>
        <dbReference type="EMBL" id="OMI27142.1"/>
    </source>
</evidence>
<dbReference type="Gene3D" id="3.20.20.80">
    <property type="entry name" value="Glycosidases"/>
    <property type="match status" value="1"/>
</dbReference>
<keyword evidence="1" id="KW-0326">Glycosidase</keyword>
<keyword evidence="1" id="KW-0378">Hydrolase</keyword>
<dbReference type="Pfam" id="PF00232">
    <property type="entry name" value="Glyco_hydro_1"/>
    <property type="match status" value="1"/>
</dbReference>
<keyword evidence="4" id="KW-1185">Reference proteome</keyword>
<comment type="similarity">
    <text evidence="2">Belongs to the glycosyl hydrolase 1 family.</text>
</comment>
<dbReference type="InterPro" id="IPR017853">
    <property type="entry name" value="GH"/>
</dbReference>
<proteinExistence type="inferred from homology"/>
<dbReference type="EMBL" id="MRBL01000013">
    <property type="protein sequence ID" value="OMI27142.1"/>
    <property type="molecule type" value="Genomic_DNA"/>
</dbReference>
<evidence type="ECO:0000256" key="2">
    <source>
        <dbReference type="RuleBase" id="RU003690"/>
    </source>
</evidence>
<sequence>MKNGFREDFLWGGATSASQIEGGYSEGGKGLDTSDCRPGNFGIPRMDKIKWKNRLMTTSKYERALKTEGNDIYPFRWGSDHYHRYKEDIGLLAEMGIKIYRLSISWARIYPNGDEQTPNKDGLEFYKNIFEECKKHGIKVYCTMLHYSIPVHLIEEYGGWQNRKMIDFFLKYARTLLEEFKDYVDIWLPFNEINAGMFHPYNGIGLVLDDKYADMEDPFIDSRQKIYQALHHQFIANALTIKIAKEIDPKIQMSCMIAWFCPYPATCNPDDVLLAYQEQQYECLFYTDVMSRGEYPRYMKSYFKKHNIKIEMLPEDEEILKTYTSDMVSFSYYFSSVATNDENWEKTDGNLKRAKVNPYIERSQWGWQKDPKGLRITLNWLYDRYQKPLFIAENGLGAADELEADGSIHDPYRIEYLRNHFSAMRDACEDGVDLLGYTMWGVIDLVSCGTIEMRKRYGTIYVDADDEGNGTFNRYKKDSFYWYKKVIASNGQDLE</sequence>